<reference evidence="3 4" key="1">
    <citation type="submission" date="2021-01" db="EMBL/GenBank/DDBJ databases">
        <title>Whole genome shotgun sequence of Catellatospora bangladeshensis NBRC 107357.</title>
        <authorList>
            <person name="Komaki H."/>
            <person name="Tamura T."/>
        </authorList>
    </citation>
    <scope>NUCLEOTIDE SEQUENCE [LARGE SCALE GENOMIC DNA]</scope>
    <source>
        <strain evidence="3 4">NBRC 107357</strain>
    </source>
</reference>
<dbReference type="InterPro" id="IPR021224">
    <property type="entry name" value="DUF2690"/>
</dbReference>
<dbReference type="Pfam" id="PF10901">
    <property type="entry name" value="DUF2690"/>
    <property type="match status" value="1"/>
</dbReference>
<dbReference type="AlphaFoldDB" id="A0A8J3JLI5"/>
<name>A0A8J3JLI5_9ACTN</name>
<organism evidence="3 4">
    <name type="scientific">Catellatospora bangladeshensis</name>
    <dbReference type="NCBI Taxonomy" id="310355"/>
    <lineage>
        <taxon>Bacteria</taxon>
        <taxon>Bacillati</taxon>
        <taxon>Actinomycetota</taxon>
        <taxon>Actinomycetes</taxon>
        <taxon>Micromonosporales</taxon>
        <taxon>Micromonosporaceae</taxon>
        <taxon>Catellatospora</taxon>
    </lineage>
</organism>
<gene>
    <name evidence="3" type="ORF">Cba03nite_41870</name>
</gene>
<feature type="chain" id="PRO_5035178468" description="DUF2690 domain-containing protein" evidence="2">
    <location>
        <begin position="30"/>
        <end position="166"/>
    </location>
</feature>
<dbReference type="RefSeq" id="WP_203748711.1">
    <property type="nucleotide sequence ID" value="NZ_BONF01000025.1"/>
</dbReference>
<feature type="signal peptide" evidence="2">
    <location>
        <begin position="1"/>
        <end position="29"/>
    </location>
</feature>
<dbReference type="EMBL" id="BONF01000025">
    <property type="protein sequence ID" value="GIF82838.1"/>
    <property type="molecule type" value="Genomic_DNA"/>
</dbReference>
<keyword evidence="2" id="KW-0732">Signal</keyword>
<protein>
    <recommendedName>
        <fullName evidence="5">DUF2690 domain-containing protein</fullName>
    </recommendedName>
</protein>
<comment type="caution">
    <text evidence="3">The sequence shown here is derived from an EMBL/GenBank/DDBJ whole genome shotgun (WGS) entry which is preliminary data.</text>
</comment>
<accession>A0A8J3JLI5</accession>
<evidence type="ECO:0008006" key="5">
    <source>
        <dbReference type="Google" id="ProtNLM"/>
    </source>
</evidence>
<dbReference type="Proteomes" id="UP000601223">
    <property type="component" value="Unassembled WGS sequence"/>
</dbReference>
<evidence type="ECO:0000313" key="3">
    <source>
        <dbReference type="EMBL" id="GIF82838.1"/>
    </source>
</evidence>
<evidence type="ECO:0000256" key="2">
    <source>
        <dbReference type="SAM" id="SignalP"/>
    </source>
</evidence>
<evidence type="ECO:0000256" key="1">
    <source>
        <dbReference type="SAM" id="MobiDB-lite"/>
    </source>
</evidence>
<sequence>MIRGRIRSAVVVIVAVVGVAVLPPAAAHAAGPTGKGWDGISPTDSRASVCQRRSDGSSAVSTPTSAEIKVNGSRTGKIELRYSSTCRTVWGRVLVYTIPSEGDAAVYRYNDSASTQVCIDEITWSDVVGAYTCFTPMVYDGGYVAQAVGTIVLPNVGAGYAYTGWY</sequence>
<feature type="region of interest" description="Disordered" evidence="1">
    <location>
        <begin position="27"/>
        <end position="62"/>
    </location>
</feature>
<evidence type="ECO:0000313" key="4">
    <source>
        <dbReference type="Proteomes" id="UP000601223"/>
    </source>
</evidence>
<keyword evidence="4" id="KW-1185">Reference proteome</keyword>
<proteinExistence type="predicted"/>